<accession>A0ABW2SQ30</accession>
<keyword evidence="2" id="KW-1185">Reference proteome</keyword>
<sequence length="155" mass="15940">MADTTDLSELAATHPRTATMAASAGGTLLWYALPDVVRSRGLRALLKTGIAAGGAWAVIRSGAPCSGGDAPGGPEGIGELRSAVRENPTAAAVAAGLAVGGVWASIRCEQWLFHRGERRRAEGRFAPHLRQALPLALLVAAGELLDPHTGTGTRD</sequence>
<organism evidence="1 2">
    <name type="scientific">Schaalia naturae</name>
    <dbReference type="NCBI Taxonomy" id="635203"/>
    <lineage>
        <taxon>Bacteria</taxon>
        <taxon>Bacillati</taxon>
        <taxon>Actinomycetota</taxon>
        <taxon>Actinomycetes</taxon>
        <taxon>Actinomycetales</taxon>
        <taxon>Actinomycetaceae</taxon>
        <taxon>Schaalia</taxon>
    </lineage>
</organism>
<proteinExistence type="predicted"/>
<dbReference type="EMBL" id="JBHTEF010000001">
    <property type="protein sequence ID" value="MFC7581949.1"/>
    <property type="molecule type" value="Genomic_DNA"/>
</dbReference>
<protein>
    <submittedName>
        <fullName evidence="1">Peptidase S9</fullName>
    </submittedName>
</protein>
<name>A0ABW2SQ30_9ACTO</name>
<dbReference type="RefSeq" id="WP_380975682.1">
    <property type="nucleotide sequence ID" value="NZ_JBHTEF010000001.1"/>
</dbReference>
<evidence type="ECO:0000313" key="2">
    <source>
        <dbReference type="Proteomes" id="UP001596527"/>
    </source>
</evidence>
<evidence type="ECO:0000313" key="1">
    <source>
        <dbReference type="EMBL" id="MFC7581949.1"/>
    </source>
</evidence>
<reference evidence="2" key="1">
    <citation type="journal article" date="2019" name="Int. J. Syst. Evol. Microbiol.">
        <title>The Global Catalogue of Microorganisms (GCM) 10K type strain sequencing project: providing services to taxonomists for standard genome sequencing and annotation.</title>
        <authorList>
            <consortium name="The Broad Institute Genomics Platform"/>
            <consortium name="The Broad Institute Genome Sequencing Center for Infectious Disease"/>
            <person name="Wu L."/>
            <person name="Ma J."/>
        </authorList>
    </citation>
    <scope>NUCLEOTIDE SEQUENCE [LARGE SCALE GENOMIC DNA]</scope>
    <source>
        <strain evidence="2">CCUG 56698</strain>
    </source>
</reference>
<comment type="caution">
    <text evidence="1">The sequence shown here is derived from an EMBL/GenBank/DDBJ whole genome shotgun (WGS) entry which is preliminary data.</text>
</comment>
<gene>
    <name evidence="1" type="ORF">ACFQWG_12160</name>
</gene>
<dbReference type="Proteomes" id="UP001596527">
    <property type="component" value="Unassembled WGS sequence"/>
</dbReference>